<dbReference type="NCBIfam" id="TIGR03711">
    <property type="entry name" value="acc_sec_asp3"/>
    <property type="match status" value="1"/>
</dbReference>
<accession>A0A0R1LEC9</accession>
<protein>
    <recommendedName>
        <fullName evidence="3">Accessory Sec system protein Asp3</fullName>
    </recommendedName>
</protein>
<dbReference type="InterPro" id="IPR022259">
    <property type="entry name" value="Acessory_Sec_prot_Asp3"/>
</dbReference>
<dbReference type="Pfam" id="PF15432">
    <property type="entry name" value="Sec-ASP3"/>
    <property type="match status" value="1"/>
</dbReference>
<reference evidence="1 2" key="1">
    <citation type="journal article" date="2015" name="Genome Announc.">
        <title>Expanding the biotechnology potential of lactobacilli through comparative genomics of 213 strains and associated genera.</title>
        <authorList>
            <person name="Sun Z."/>
            <person name="Harris H.M."/>
            <person name="McCann A."/>
            <person name="Guo C."/>
            <person name="Argimon S."/>
            <person name="Zhang W."/>
            <person name="Yang X."/>
            <person name="Jeffery I.B."/>
            <person name="Cooney J.C."/>
            <person name="Kagawa T.F."/>
            <person name="Liu W."/>
            <person name="Song Y."/>
            <person name="Salvetti E."/>
            <person name="Wrobel A."/>
            <person name="Rasinkangas P."/>
            <person name="Parkhill J."/>
            <person name="Rea M.C."/>
            <person name="O'Sullivan O."/>
            <person name="Ritari J."/>
            <person name="Douillard F.P."/>
            <person name="Paul Ross R."/>
            <person name="Yang R."/>
            <person name="Briner A.E."/>
            <person name="Felis G.E."/>
            <person name="de Vos W.M."/>
            <person name="Barrangou R."/>
            <person name="Klaenhammer T.R."/>
            <person name="Caufield P.W."/>
            <person name="Cui Y."/>
            <person name="Zhang H."/>
            <person name="O'Toole P.W."/>
        </authorList>
    </citation>
    <scope>NUCLEOTIDE SEQUENCE [LARGE SCALE GENOMIC DNA]</scope>
    <source>
        <strain evidence="1 2">DSM 19394</strain>
    </source>
</reference>
<evidence type="ECO:0000313" key="1">
    <source>
        <dbReference type="EMBL" id="KRK94158.1"/>
    </source>
</evidence>
<organism evidence="1 2">
    <name type="scientific">Levilactobacillus acidifarinae DSM 19394 = JCM 15949</name>
    <dbReference type="NCBI Taxonomy" id="1423715"/>
    <lineage>
        <taxon>Bacteria</taxon>
        <taxon>Bacillati</taxon>
        <taxon>Bacillota</taxon>
        <taxon>Bacilli</taxon>
        <taxon>Lactobacillales</taxon>
        <taxon>Lactobacillaceae</taxon>
        <taxon>Levilactobacillus</taxon>
    </lineage>
</organism>
<dbReference type="RefSeq" id="WP_057804400.1">
    <property type="nucleotide sequence ID" value="NZ_AZDV01000027.1"/>
</dbReference>
<keyword evidence="2" id="KW-1185">Reference proteome</keyword>
<name>A0A0R1LEC9_9LACO</name>
<dbReference type="EMBL" id="AZDV01000027">
    <property type="protein sequence ID" value="KRK94158.1"/>
    <property type="molecule type" value="Genomic_DNA"/>
</dbReference>
<comment type="caution">
    <text evidence="1">The sequence shown here is derived from an EMBL/GenBank/DDBJ whole genome shotgun (WGS) entry which is preliminary data.</text>
</comment>
<dbReference type="PATRIC" id="fig|1423715.3.peg.1007"/>
<dbReference type="OrthoDB" id="2042927at2"/>
<sequence>MSLAYLLLWPRHLHSTYEYGCQVSMTPEHVVTFRAPLMPPGEVIHDWRSHRNYGLEHLTAELPILQPEMTYYLQGNITVTGGGVYLRLKFFDSEDTEITSTIIDGTAGSFEMPVDAVNYTLELVNTHHEQVIFRSLLLMDSATHEQQTLTVDQFTGAVQALTPDATAAHVTLEVREGATKPFALLPHCNNLVVFVTPRQLKDENWIKKITQERHTFLAHQPPTDPVTAGVTAWQAKQHYWQSQSFQEDQS</sequence>
<gene>
    <name evidence="1" type="ORF">FD25_GL000979</name>
</gene>
<evidence type="ECO:0000313" key="2">
    <source>
        <dbReference type="Proteomes" id="UP000051955"/>
    </source>
</evidence>
<evidence type="ECO:0008006" key="3">
    <source>
        <dbReference type="Google" id="ProtNLM"/>
    </source>
</evidence>
<dbReference type="Proteomes" id="UP000051955">
    <property type="component" value="Unassembled WGS sequence"/>
</dbReference>
<proteinExistence type="predicted"/>
<dbReference type="STRING" id="1423715.FD25_GL000979"/>
<dbReference type="GO" id="GO:0015031">
    <property type="term" value="P:protein transport"/>
    <property type="evidence" value="ECO:0007669"/>
    <property type="project" value="InterPro"/>
</dbReference>
<dbReference type="AlphaFoldDB" id="A0A0R1LEC9"/>